<feature type="region of interest" description="N-terminal hotdog fold" evidence="5">
    <location>
        <begin position="904"/>
        <end position="1014"/>
    </location>
</feature>
<name>A0A0C2CWF8_9BACT</name>
<evidence type="ECO:0000313" key="10">
    <source>
        <dbReference type="Proteomes" id="UP000031599"/>
    </source>
</evidence>
<dbReference type="InterPro" id="IPR049900">
    <property type="entry name" value="PKS_mFAS_DH"/>
</dbReference>
<dbReference type="PROSITE" id="PS52004">
    <property type="entry name" value="KS3_2"/>
    <property type="match status" value="1"/>
</dbReference>
<feature type="region of interest" description="C-terminal hotdog fold" evidence="5">
    <location>
        <begin position="1025"/>
        <end position="1158"/>
    </location>
</feature>
<dbReference type="Pfam" id="PF00550">
    <property type="entry name" value="PP-binding"/>
    <property type="match status" value="1"/>
</dbReference>
<evidence type="ECO:0000259" key="6">
    <source>
        <dbReference type="PROSITE" id="PS50075"/>
    </source>
</evidence>
<dbReference type="SUPFAM" id="SSF53901">
    <property type="entry name" value="Thiolase-like"/>
    <property type="match status" value="1"/>
</dbReference>
<comment type="function">
    <text evidence="4">Involved in production of the polyketide antibiotic thailandamide.</text>
</comment>
<dbReference type="InterPro" id="IPR013968">
    <property type="entry name" value="PKS_KR"/>
</dbReference>
<proteinExistence type="predicted"/>
<dbReference type="Pfam" id="PF14765">
    <property type="entry name" value="PS-DH"/>
    <property type="match status" value="1"/>
</dbReference>
<protein>
    <submittedName>
        <fullName evidence="9">Malonyl CoA-acyl carrier protein transacylase</fullName>
    </submittedName>
</protein>
<dbReference type="EMBL" id="JMCC02000055">
    <property type="protein sequence ID" value="KIG15381.1"/>
    <property type="molecule type" value="Genomic_DNA"/>
</dbReference>
<dbReference type="GO" id="GO:0031177">
    <property type="term" value="F:phosphopantetheine binding"/>
    <property type="evidence" value="ECO:0007669"/>
    <property type="project" value="InterPro"/>
</dbReference>
<dbReference type="Pfam" id="PF16197">
    <property type="entry name" value="KAsynt_C_assoc"/>
    <property type="match status" value="1"/>
</dbReference>
<evidence type="ECO:0000259" key="7">
    <source>
        <dbReference type="PROSITE" id="PS52004"/>
    </source>
</evidence>
<dbReference type="InterPro" id="IPR014043">
    <property type="entry name" value="Acyl_transferase_dom"/>
</dbReference>
<reference evidence="9 10" key="1">
    <citation type="submission" date="2014-12" db="EMBL/GenBank/DDBJ databases">
        <title>Genome assembly of Enhygromyxa salina DSM 15201.</title>
        <authorList>
            <person name="Sharma G."/>
            <person name="Subramanian S."/>
        </authorList>
    </citation>
    <scope>NUCLEOTIDE SEQUENCE [LARGE SCALE GENOMIC DNA]</scope>
    <source>
        <strain evidence="9 10">DSM 15201</strain>
    </source>
</reference>
<dbReference type="GO" id="GO:0006633">
    <property type="term" value="P:fatty acid biosynthetic process"/>
    <property type="evidence" value="ECO:0007669"/>
    <property type="project" value="InterPro"/>
</dbReference>
<dbReference type="SUPFAM" id="SSF55048">
    <property type="entry name" value="Probable ACP-binding domain of malonyl-CoA ACP transacylase"/>
    <property type="match status" value="1"/>
</dbReference>
<evidence type="ECO:0000313" key="9">
    <source>
        <dbReference type="EMBL" id="KIG15381.1"/>
    </source>
</evidence>
<evidence type="ECO:0000259" key="8">
    <source>
        <dbReference type="PROSITE" id="PS52019"/>
    </source>
</evidence>
<feature type="active site" description="Proton acceptor; for dehydratase activity" evidence="5">
    <location>
        <position position="934"/>
    </location>
</feature>
<dbReference type="InterPro" id="IPR016035">
    <property type="entry name" value="Acyl_Trfase/lysoPLipase"/>
</dbReference>
<dbReference type="InterPro" id="IPR049551">
    <property type="entry name" value="PKS_DH_C"/>
</dbReference>
<dbReference type="SUPFAM" id="SSF47336">
    <property type="entry name" value="ACP-like"/>
    <property type="match status" value="1"/>
</dbReference>
<dbReference type="Proteomes" id="UP000031599">
    <property type="component" value="Unassembled WGS sequence"/>
</dbReference>
<dbReference type="PANTHER" id="PTHR43775:SF37">
    <property type="entry name" value="SI:DKEY-61P9.11"/>
    <property type="match status" value="1"/>
</dbReference>
<dbReference type="InterPro" id="IPR006162">
    <property type="entry name" value="Ppantetheine_attach_site"/>
</dbReference>
<dbReference type="InterPro" id="IPR036291">
    <property type="entry name" value="NAD(P)-bd_dom_sf"/>
</dbReference>
<dbReference type="FunFam" id="3.40.47.10:FF:000019">
    <property type="entry name" value="Polyketide synthase type I"/>
    <property type="match status" value="1"/>
</dbReference>
<dbReference type="Gene3D" id="3.40.366.10">
    <property type="entry name" value="Malonyl-Coenzyme A Acyl Carrier Protein, domain 2"/>
    <property type="match status" value="1"/>
</dbReference>
<dbReference type="GO" id="GO:0004312">
    <property type="term" value="F:fatty acid synthase activity"/>
    <property type="evidence" value="ECO:0007669"/>
    <property type="project" value="TreeGrafter"/>
</dbReference>
<evidence type="ECO:0000256" key="2">
    <source>
        <dbReference type="ARBA" id="ARBA00022553"/>
    </source>
</evidence>
<dbReference type="InterPro" id="IPR050091">
    <property type="entry name" value="PKS_NRPS_Biosynth_Enz"/>
</dbReference>
<dbReference type="SMART" id="SM00826">
    <property type="entry name" value="PKS_DH"/>
    <property type="match status" value="1"/>
</dbReference>
<feature type="domain" description="PKS/mFAS DH" evidence="8">
    <location>
        <begin position="904"/>
        <end position="1158"/>
    </location>
</feature>
<dbReference type="InterPro" id="IPR042104">
    <property type="entry name" value="PKS_dehydratase_sf"/>
</dbReference>
<dbReference type="SMART" id="SM00822">
    <property type="entry name" value="PKS_KR"/>
    <property type="match status" value="1"/>
</dbReference>
<evidence type="ECO:0000256" key="3">
    <source>
        <dbReference type="ARBA" id="ARBA00022679"/>
    </source>
</evidence>
<keyword evidence="3" id="KW-0808">Transferase</keyword>
<dbReference type="SUPFAM" id="SSF51735">
    <property type="entry name" value="NAD(P)-binding Rossmann-fold domains"/>
    <property type="match status" value="2"/>
</dbReference>
<feature type="domain" description="Carrier" evidence="6">
    <location>
        <begin position="1642"/>
        <end position="1716"/>
    </location>
</feature>
<dbReference type="SMART" id="SM01294">
    <property type="entry name" value="PKS_PP_betabranch"/>
    <property type="match status" value="1"/>
</dbReference>
<dbReference type="InterPro" id="IPR016036">
    <property type="entry name" value="Malonyl_transacylase_ACP-bd"/>
</dbReference>
<keyword evidence="2" id="KW-0597">Phosphoprotein</keyword>
<dbReference type="InterPro" id="IPR016039">
    <property type="entry name" value="Thiolase-like"/>
</dbReference>
<sequence length="1764" mass="184948">MAQRRMSDDPFTDGLVAVIGLACRFPGAPNSRALWQLLVAGQDAMSKVPRERWRAADYVDPDRRAPGKMVTAVGGFLPAVDGFDPEFFGISPREAVQIDPQQRLALELCWEALEHAGVAPHGLRDSDAGVFMGAMWNDYEKLHGIEDIEQHSGTGWHLGVVPGRVSHALHLRGPSMAIDTACSSSLVAVHLACKALLDRETSLALAGGVSLMLTPHVGVAMSKFGGTSVSGRCFAYDARANGYVRGEGGGVVALRRYQDAVANGDPILAVIRASAVNNDGYSEGLTVPSETAQRSLLRDVYARAGVDPRTVSFVEGHGTGTAIGDPIEARAIGLELGRGRRDPLWLGSIKPNIGHTEAASGVASLIKVVLSLQAGVIPPNLNFEQPNPAIDFDGLQLRVPTRPQPWPGVPVAGVNSFGFGGTNCHLVVAGVESGGHPQHPASSLPGLNQPTKVSASGREALARAASPGRHHLIAVSARSAAALDARLEQLRDCVQAGGVALEDLAHTLWHRRTHLEHRAVVVAGTLAQLAERLQAPQRAPLGAAQARPQLAFVFSGQGSQWVGMGRELVRLQPVFRAALAECSALMQPLLGWSLIDLVEREGDPDPLEVHLRHVDGIQPAIYAMQVALAQTWRALGVIPNAVAGHSMGEVAAAVAAGAISVHDGARITCSRAALLRRISGQGGMVSVALDVAATERALATSPDRYAGLGVAVDAGAGSTVVSGGLDALARLQADLEAQGIECRSVAVDVAAHSPQIDALADELLAAIQDIRPRASSVRMISSVTGAEVDYRELQPAYWVRNLRDPVRFADAAQQLFATGHSVFVEVSPHPLLTWPLRQIAKARGQQACTAVGSMRRARPDHEVLLEAVGVLHNHGFAVALEQPGVLAELPAYPWQRRRFWPRARPLQRQPSPRDAEPDLVASFEPARVDVLGAHAVGGRPIVAAGVVLELVLRAWAMLEAGAGAAVKIEQLEFAAPVPGDQRVRLELRGPGFSLGPSDAAASVFGRVAGCSPDLSQDTPPAPAPYTKHDAEQHYRALAERGVAYLPSLRAVASAQVGPLSARVRVAPGQARAALLDAAFQAVLAAVGEDGSFVTAALAVAQLDPTKLATTAEIHAEVSQVGRGAGELEGRAWLLDPHGAVVAALSGIRLARVRRDESSVLRRRRWRPLGPVAVAPRGVAPREGAGPTWLVVCPDQRPRAAVLEALATHGVPARGAAAHTLDSIGRVAHGAEAEPPEDVRGILVVFGADGAQPDGPHAATVTACEKVIAAARACVELQRTRGDAVQLVIVTERAHATADTEGVTIGGSALLGLARVAVTEHPGLRLRTIDLGDLDDPVQRAGLAAELHNQPEASPASVSLRAGPDGLARLVPTLEPEPVTHLDWEPRAGTVIVTGGLGGIGRAVVAWLVERGVDRVVILGRRSLDPAAAAFVDGLAASGRSQLHYLAVDIADHAALRDALAPELVHVIGVIHSAAVLTDAPLLEHTAAQLQAALRPKLLGAWNLHELTRGRELEFFVLFGSLGGWIGLPGQASYAAANAALDGLAEHRWARGLPAVSVGWCGWEGLGFARSAGGAASLDRLAADGIGSLAPAQALELLGHLLTGEGAPVIAVMPPAARAEVASIDSAAQLAELAKLVPARRRVVVGERVLTEVAAVLREEPARVDLARPLKDLGLDSLMSVELAERLARALGIQTEPTLIWRHPSVDALVAFFMGQLVPDQADVVEVSGTDDALDALVAQLDELSDEDAQAMAQAIARTPTGTDA</sequence>
<dbReference type="InterPro" id="IPR009081">
    <property type="entry name" value="PP-bd_ACP"/>
</dbReference>
<dbReference type="Gene3D" id="1.10.1200.10">
    <property type="entry name" value="ACP-like"/>
    <property type="match status" value="1"/>
</dbReference>
<dbReference type="InterPro" id="IPR020841">
    <property type="entry name" value="PKS_Beta-ketoAc_synthase_dom"/>
</dbReference>
<dbReference type="PROSITE" id="PS50075">
    <property type="entry name" value="CARRIER"/>
    <property type="match status" value="1"/>
</dbReference>
<organism evidence="9 10">
    <name type="scientific">Enhygromyxa salina</name>
    <dbReference type="NCBI Taxonomy" id="215803"/>
    <lineage>
        <taxon>Bacteria</taxon>
        <taxon>Pseudomonadati</taxon>
        <taxon>Myxococcota</taxon>
        <taxon>Polyangia</taxon>
        <taxon>Nannocystales</taxon>
        <taxon>Nannocystaceae</taxon>
        <taxon>Enhygromyxa</taxon>
    </lineage>
</organism>
<keyword evidence="1" id="KW-0596">Phosphopantetheine</keyword>
<dbReference type="SMART" id="SM00827">
    <property type="entry name" value="PKS_AT"/>
    <property type="match status" value="1"/>
</dbReference>
<feature type="domain" description="Ketosynthase family 3 (KS3)" evidence="7">
    <location>
        <begin position="13"/>
        <end position="430"/>
    </location>
</feature>
<dbReference type="InterPro" id="IPR036736">
    <property type="entry name" value="ACP-like_sf"/>
</dbReference>
<dbReference type="InterPro" id="IPR020806">
    <property type="entry name" value="PKS_PP-bd"/>
</dbReference>
<dbReference type="Pfam" id="PF00698">
    <property type="entry name" value="Acyl_transf_1"/>
    <property type="match status" value="1"/>
</dbReference>
<accession>A0A0C2CWF8</accession>
<dbReference type="SUPFAM" id="SSF52151">
    <property type="entry name" value="FabD/lysophospholipase-like"/>
    <property type="match status" value="1"/>
</dbReference>
<dbReference type="PROSITE" id="PS00606">
    <property type="entry name" value="KS3_1"/>
    <property type="match status" value="1"/>
</dbReference>
<dbReference type="GO" id="GO:0004315">
    <property type="term" value="F:3-oxoacyl-[acyl-carrier-protein] synthase activity"/>
    <property type="evidence" value="ECO:0007669"/>
    <property type="project" value="InterPro"/>
</dbReference>
<dbReference type="SMART" id="SM00825">
    <property type="entry name" value="PKS_KS"/>
    <property type="match status" value="1"/>
</dbReference>
<comment type="caution">
    <text evidence="9">The sequence shown here is derived from an EMBL/GenBank/DDBJ whole genome shotgun (WGS) entry which is preliminary data.</text>
</comment>
<dbReference type="InterPro" id="IPR001227">
    <property type="entry name" value="Ac_transferase_dom_sf"/>
</dbReference>
<dbReference type="InterPro" id="IPR014031">
    <property type="entry name" value="Ketoacyl_synth_C"/>
</dbReference>
<evidence type="ECO:0000256" key="1">
    <source>
        <dbReference type="ARBA" id="ARBA00022450"/>
    </source>
</evidence>
<dbReference type="PROSITE" id="PS52019">
    <property type="entry name" value="PKS_MFAS_DH"/>
    <property type="match status" value="1"/>
</dbReference>
<dbReference type="InterPro" id="IPR032821">
    <property type="entry name" value="PKS_assoc"/>
</dbReference>
<dbReference type="Pfam" id="PF08659">
    <property type="entry name" value="KR"/>
    <property type="match status" value="1"/>
</dbReference>
<gene>
    <name evidence="9" type="ORF">DB30_05644</name>
</gene>
<dbReference type="Gene3D" id="3.10.129.110">
    <property type="entry name" value="Polyketide synthase dehydratase"/>
    <property type="match status" value="1"/>
</dbReference>
<dbReference type="CDD" id="cd00833">
    <property type="entry name" value="PKS"/>
    <property type="match status" value="1"/>
</dbReference>
<dbReference type="InterPro" id="IPR057326">
    <property type="entry name" value="KR_dom"/>
</dbReference>
<dbReference type="PANTHER" id="PTHR43775">
    <property type="entry name" value="FATTY ACID SYNTHASE"/>
    <property type="match status" value="1"/>
</dbReference>
<dbReference type="Gene3D" id="3.30.70.3290">
    <property type="match status" value="1"/>
</dbReference>
<evidence type="ECO:0000256" key="4">
    <source>
        <dbReference type="ARBA" id="ARBA00054155"/>
    </source>
</evidence>
<evidence type="ECO:0000256" key="5">
    <source>
        <dbReference type="PROSITE-ProRule" id="PRU01363"/>
    </source>
</evidence>
<dbReference type="InterPro" id="IPR020807">
    <property type="entry name" value="PKS_DH"/>
</dbReference>
<feature type="active site" description="Proton donor; for dehydratase activity" evidence="5">
    <location>
        <position position="1076"/>
    </location>
</feature>
<dbReference type="Gene3D" id="3.40.50.720">
    <property type="entry name" value="NAD(P)-binding Rossmann-like Domain"/>
    <property type="match status" value="1"/>
</dbReference>
<dbReference type="Gene3D" id="3.40.47.10">
    <property type="match status" value="1"/>
</dbReference>
<dbReference type="InterPro" id="IPR018201">
    <property type="entry name" value="Ketoacyl_synth_AS"/>
</dbReference>
<dbReference type="Pfam" id="PF00109">
    <property type="entry name" value="ketoacyl-synt"/>
    <property type="match status" value="1"/>
</dbReference>
<dbReference type="Pfam" id="PF02801">
    <property type="entry name" value="Ketoacyl-synt_C"/>
    <property type="match status" value="1"/>
</dbReference>
<dbReference type="PROSITE" id="PS00012">
    <property type="entry name" value="PHOSPHOPANTETHEINE"/>
    <property type="match status" value="1"/>
</dbReference>
<dbReference type="SMART" id="SM00823">
    <property type="entry name" value="PKS_PP"/>
    <property type="match status" value="1"/>
</dbReference>
<dbReference type="InterPro" id="IPR014030">
    <property type="entry name" value="Ketoacyl_synth_N"/>
</dbReference>